<comment type="caution">
    <text evidence="1">The sequence shown here is derived from an EMBL/GenBank/DDBJ whole genome shotgun (WGS) entry which is preliminary data.</text>
</comment>
<dbReference type="Proteomes" id="UP000029448">
    <property type="component" value="Unassembled WGS sequence"/>
</dbReference>
<dbReference type="RefSeq" id="WP_035381709.1">
    <property type="nucleotide sequence ID" value="NZ_JACAOJ010000011.1"/>
</dbReference>
<proteinExistence type="predicted"/>
<dbReference type="AlphaFoldDB" id="A0A094ZF61"/>
<dbReference type="Pfam" id="PF00300">
    <property type="entry name" value="His_Phos_1"/>
    <property type="match status" value="1"/>
</dbReference>
<protein>
    <submittedName>
        <fullName evidence="1">Phosphohistidine phosphatase SixA</fullName>
    </submittedName>
</protein>
<gene>
    <name evidence="1" type="ORF">AtDm6_2857</name>
</gene>
<dbReference type="SUPFAM" id="SSF53254">
    <property type="entry name" value="Phosphoglycerate mutase-like"/>
    <property type="match status" value="1"/>
</dbReference>
<organism evidence="1 2">
    <name type="scientific">Acetobacter tropicalis</name>
    <dbReference type="NCBI Taxonomy" id="104102"/>
    <lineage>
        <taxon>Bacteria</taxon>
        <taxon>Pseudomonadati</taxon>
        <taxon>Pseudomonadota</taxon>
        <taxon>Alphaproteobacteria</taxon>
        <taxon>Acetobacterales</taxon>
        <taxon>Acetobacteraceae</taxon>
        <taxon>Acetobacter</taxon>
    </lineage>
</organism>
<dbReference type="Gene3D" id="3.40.50.1240">
    <property type="entry name" value="Phosphoglycerate mutase-like"/>
    <property type="match status" value="1"/>
</dbReference>
<dbReference type="PANTHER" id="PTHR47623">
    <property type="entry name" value="OS09G0287300 PROTEIN"/>
    <property type="match status" value="1"/>
</dbReference>
<reference evidence="1 2" key="1">
    <citation type="submission" date="2014-06" db="EMBL/GenBank/DDBJ databases">
        <title>Functional and comparative genomic analyses of the Drosophila gut microbiota identify candidate symbiosis factors.</title>
        <authorList>
            <person name="Newell P.D."/>
            <person name="Chaston J.M."/>
            <person name="Douglas A.E."/>
        </authorList>
    </citation>
    <scope>NUCLEOTIDE SEQUENCE [LARGE SCALE GENOMIC DNA]</scope>
    <source>
        <strain evidence="1 2">DmCS_006</strain>
    </source>
</reference>
<dbReference type="GeneID" id="89476885"/>
<evidence type="ECO:0000313" key="2">
    <source>
        <dbReference type="Proteomes" id="UP000029448"/>
    </source>
</evidence>
<dbReference type="EMBL" id="JOKM01000102">
    <property type="protein sequence ID" value="KGB21221.1"/>
    <property type="molecule type" value="Genomic_DNA"/>
</dbReference>
<accession>A0A094ZF61</accession>
<dbReference type="InterPro" id="IPR013078">
    <property type="entry name" value="His_Pase_superF_clade-1"/>
</dbReference>
<dbReference type="InterPro" id="IPR029033">
    <property type="entry name" value="His_PPase_superfam"/>
</dbReference>
<keyword evidence="2" id="KW-1185">Reference proteome</keyword>
<dbReference type="PANTHER" id="PTHR47623:SF1">
    <property type="entry name" value="OS09G0287300 PROTEIN"/>
    <property type="match status" value="1"/>
</dbReference>
<dbReference type="PATRIC" id="fig|104102.7.peg.2823"/>
<dbReference type="SMART" id="SM00855">
    <property type="entry name" value="PGAM"/>
    <property type="match status" value="1"/>
</dbReference>
<name>A0A094ZF61_9PROT</name>
<sequence>MTRRLLLLRHAEAAPPPAGDFSETADLARPLTAAGRAAAQRCGAWLRQHTLSPDLVLCSPSVRTRQTLEGLLPFQQPPAFPTRFCPEIYEAPPEALLAQIRTAPVQARTVLLIGHNPGISALARLLDQQAIALDQGFATASLAVFSMWGSDTGTDTPNWAQCDGQSLTLDTFARP</sequence>
<dbReference type="STRING" id="104102.AtDm6_2857"/>
<dbReference type="CDD" id="cd07067">
    <property type="entry name" value="HP_PGM_like"/>
    <property type="match status" value="1"/>
</dbReference>
<evidence type="ECO:0000313" key="1">
    <source>
        <dbReference type="EMBL" id="KGB21221.1"/>
    </source>
</evidence>